<reference evidence="2 3" key="1">
    <citation type="submission" date="2017-05" db="EMBL/GenBank/DDBJ databases">
        <authorList>
            <person name="Varghese N."/>
            <person name="Submissions S."/>
        </authorList>
    </citation>
    <scope>NUCLEOTIDE SEQUENCE [LARGE SCALE GENOMIC DNA]</scope>
    <source>
        <strain evidence="2 3">DSM 21985</strain>
    </source>
</reference>
<name>A0A521CX63_9BACT</name>
<organism evidence="2 3">
    <name type="scientific">Gracilimonas mengyeensis</name>
    <dbReference type="NCBI Taxonomy" id="1302730"/>
    <lineage>
        <taxon>Bacteria</taxon>
        <taxon>Pseudomonadati</taxon>
        <taxon>Balneolota</taxon>
        <taxon>Balneolia</taxon>
        <taxon>Balneolales</taxon>
        <taxon>Balneolaceae</taxon>
        <taxon>Gracilimonas</taxon>
    </lineage>
</organism>
<dbReference type="EMBL" id="FXTP01000006">
    <property type="protein sequence ID" value="SMO64025.1"/>
    <property type="molecule type" value="Genomic_DNA"/>
</dbReference>
<dbReference type="AlphaFoldDB" id="A0A521CX63"/>
<evidence type="ECO:0000256" key="1">
    <source>
        <dbReference type="SAM" id="MobiDB-lite"/>
    </source>
</evidence>
<dbReference type="RefSeq" id="WP_142454222.1">
    <property type="nucleotide sequence ID" value="NZ_FXTP01000006.1"/>
</dbReference>
<protein>
    <submittedName>
        <fullName evidence="2">Uncharacterized protein</fullName>
    </submittedName>
</protein>
<evidence type="ECO:0000313" key="3">
    <source>
        <dbReference type="Proteomes" id="UP000317557"/>
    </source>
</evidence>
<accession>A0A521CX63</accession>
<feature type="region of interest" description="Disordered" evidence="1">
    <location>
        <begin position="40"/>
        <end position="78"/>
    </location>
</feature>
<proteinExistence type="predicted"/>
<keyword evidence="3" id="KW-1185">Reference proteome</keyword>
<dbReference type="Proteomes" id="UP000317557">
    <property type="component" value="Unassembled WGS sequence"/>
</dbReference>
<sequence length="153" mass="16777">MNKSVTYRFIASLLSLSILIGVSVPAGLHAMSKELCDEMQEMHHPQQPVSDHAEDCPMNGQHAELPAHQHHSKTDKTHHQSHDLGFACACSVDEAPLSTQAPAQIKVKVPALKVVQTFAEIHTDESEANAYPIPVSDTYSQPPIYLANESFLN</sequence>
<dbReference type="OrthoDB" id="1524822at2"/>
<evidence type="ECO:0000313" key="2">
    <source>
        <dbReference type="EMBL" id="SMO64025.1"/>
    </source>
</evidence>
<gene>
    <name evidence="2" type="ORF">SAMN06265219_106201</name>
</gene>